<evidence type="ECO:0000256" key="1">
    <source>
        <dbReference type="ARBA" id="ARBA00004429"/>
    </source>
</evidence>
<reference evidence="10 11" key="1">
    <citation type="submission" date="2020-07" db="EMBL/GenBank/DDBJ databases">
        <title>Sequencing the genomes of 1000 actinobacteria strains.</title>
        <authorList>
            <person name="Klenk H.-P."/>
        </authorList>
    </citation>
    <scope>NUCLEOTIDE SEQUENCE [LARGE SCALE GENOMIC DNA]</scope>
    <source>
        <strain evidence="10 11">DSM 44121</strain>
    </source>
</reference>
<evidence type="ECO:0000256" key="3">
    <source>
        <dbReference type="ARBA" id="ARBA00022475"/>
    </source>
</evidence>
<keyword evidence="7 8" id="KW-0472">Membrane</keyword>
<dbReference type="Gene3D" id="1.10.3720.10">
    <property type="entry name" value="MetI-like"/>
    <property type="match status" value="1"/>
</dbReference>
<dbReference type="SUPFAM" id="SSF161098">
    <property type="entry name" value="MetI-like"/>
    <property type="match status" value="1"/>
</dbReference>
<evidence type="ECO:0000256" key="6">
    <source>
        <dbReference type="ARBA" id="ARBA00022989"/>
    </source>
</evidence>
<feature type="transmembrane region" description="Helical" evidence="8">
    <location>
        <begin position="201"/>
        <end position="225"/>
    </location>
</feature>
<keyword evidence="3" id="KW-1003">Cell membrane</keyword>
<keyword evidence="6 8" id="KW-1133">Transmembrane helix</keyword>
<dbReference type="Pfam" id="PF00528">
    <property type="entry name" value="BPD_transp_1"/>
    <property type="match status" value="1"/>
</dbReference>
<sequence>MPDRPVLRVTGAGRARARRALTLVPVVLVCAFLLLPLLVVALSSFNAANNFRFPPEGLSLRWYAEVFGSAQWLDSLGYSLRVALLVVPVVVVLGTLGGYAVGAGNFPGRRALGLLFLSPMAVPGVMVGLALLYQLQRTGLVGSAQGLWLAHLVVTFPFCVRVVAVSAAALDPALPRAARSLGASPLRTFLTVTVPLMRPGIVAGAFLGAVISLGEVAVSVLVAGAGEATVPVRIYSAVQVQLEPTVAAVSTLLLLVSVATIAVLDRTIHVSRFL</sequence>
<feature type="transmembrane region" description="Helical" evidence="8">
    <location>
        <begin position="114"/>
        <end position="135"/>
    </location>
</feature>
<evidence type="ECO:0000256" key="5">
    <source>
        <dbReference type="ARBA" id="ARBA00022692"/>
    </source>
</evidence>
<protein>
    <submittedName>
        <fullName evidence="10">Putative spermidine/putrescine transport system permease protein</fullName>
    </submittedName>
</protein>
<feature type="transmembrane region" description="Helical" evidence="8">
    <location>
        <begin position="147"/>
        <end position="170"/>
    </location>
</feature>
<name>A0A7W3J944_9MICO</name>
<dbReference type="AlphaFoldDB" id="A0A7W3J944"/>
<keyword evidence="5 8" id="KW-0812">Transmembrane</keyword>
<keyword evidence="4" id="KW-0997">Cell inner membrane</keyword>
<organism evidence="10 11">
    <name type="scientific">Promicromonospora sukumoe</name>
    <dbReference type="NCBI Taxonomy" id="88382"/>
    <lineage>
        <taxon>Bacteria</taxon>
        <taxon>Bacillati</taxon>
        <taxon>Actinomycetota</taxon>
        <taxon>Actinomycetes</taxon>
        <taxon>Micrococcales</taxon>
        <taxon>Promicromonosporaceae</taxon>
        <taxon>Promicromonospora</taxon>
    </lineage>
</organism>
<accession>A0A7W3J944</accession>
<dbReference type="PROSITE" id="PS50928">
    <property type="entry name" value="ABC_TM1"/>
    <property type="match status" value="1"/>
</dbReference>
<keyword evidence="2 8" id="KW-0813">Transport</keyword>
<dbReference type="GO" id="GO:0055085">
    <property type="term" value="P:transmembrane transport"/>
    <property type="evidence" value="ECO:0007669"/>
    <property type="project" value="InterPro"/>
</dbReference>
<gene>
    <name evidence="10" type="ORF">FHX71_002505</name>
</gene>
<feature type="transmembrane region" description="Helical" evidence="8">
    <location>
        <begin position="82"/>
        <end position="102"/>
    </location>
</feature>
<evidence type="ECO:0000256" key="8">
    <source>
        <dbReference type="RuleBase" id="RU363032"/>
    </source>
</evidence>
<evidence type="ECO:0000313" key="10">
    <source>
        <dbReference type="EMBL" id="MBA8808563.1"/>
    </source>
</evidence>
<dbReference type="EMBL" id="JACGWV010000001">
    <property type="protein sequence ID" value="MBA8808563.1"/>
    <property type="molecule type" value="Genomic_DNA"/>
</dbReference>
<comment type="similarity">
    <text evidence="8">Belongs to the binding-protein-dependent transport system permease family.</text>
</comment>
<dbReference type="CDD" id="cd06261">
    <property type="entry name" value="TM_PBP2"/>
    <property type="match status" value="1"/>
</dbReference>
<evidence type="ECO:0000313" key="11">
    <source>
        <dbReference type="Proteomes" id="UP000540568"/>
    </source>
</evidence>
<evidence type="ECO:0000256" key="4">
    <source>
        <dbReference type="ARBA" id="ARBA00022519"/>
    </source>
</evidence>
<evidence type="ECO:0000256" key="7">
    <source>
        <dbReference type="ARBA" id="ARBA00023136"/>
    </source>
</evidence>
<feature type="transmembrane region" description="Helical" evidence="8">
    <location>
        <begin position="245"/>
        <end position="264"/>
    </location>
</feature>
<proteinExistence type="inferred from homology"/>
<dbReference type="PANTHER" id="PTHR43357">
    <property type="entry name" value="INNER MEMBRANE ABC TRANSPORTER PERMEASE PROTEIN YDCV"/>
    <property type="match status" value="1"/>
</dbReference>
<feature type="transmembrane region" description="Helical" evidence="8">
    <location>
        <begin position="21"/>
        <end position="45"/>
    </location>
</feature>
<evidence type="ECO:0000256" key="2">
    <source>
        <dbReference type="ARBA" id="ARBA00022448"/>
    </source>
</evidence>
<dbReference type="PANTHER" id="PTHR43357:SF4">
    <property type="entry name" value="INNER MEMBRANE ABC TRANSPORTER PERMEASE PROTEIN YDCV"/>
    <property type="match status" value="1"/>
</dbReference>
<evidence type="ECO:0000259" key="9">
    <source>
        <dbReference type="PROSITE" id="PS50928"/>
    </source>
</evidence>
<dbReference type="InterPro" id="IPR035906">
    <property type="entry name" value="MetI-like_sf"/>
</dbReference>
<comment type="caution">
    <text evidence="10">The sequence shown here is derived from an EMBL/GenBank/DDBJ whole genome shotgun (WGS) entry which is preliminary data.</text>
</comment>
<dbReference type="InterPro" id="IPR000515">
    <property type="entry name" value="MetI-like"/>
</dbReference>
<dbReference type="RefSeq" id="WP_312877032.1">
    <property type="nucleotide sequence ID" value="NZ_BAAATF010000003.1"/>
</dbReference>
<feature type="domain" description="ABC transmembrane type-1" evidence="9">
    <location>
        <begin position="76"/>
        <end position="264"/>
    </location>
</feature>
<comment type="subcellular location">
    <subcellularLocation>
        <location evidence="1">Cell inner membrane</location>
        <topology evidence="1">Multi-pass membrane protein</topology>
    </subcellularLocation>
    <subcellularLocation>
        <location evidence="8">Cell membrane</location>
        <topology evidence="8">Multi-pass membrane protein</topology>
    </subcellularLocation>
</comment>
<dbReference type="Proteomes" id="UP000540568">
    <property type="component" value="Unassembled WGS sequence"/>
</dbReference>
<dbReference type="GO" id="GO:0005886">
    <property type="term" value="C:plasma membrane"/>
    <property type="evidence" value="ECO:0007669"/>
    <property type="project" value="UniProtKB-SubCell"/>
</dbReference>
<keyword evidence="11" id="KW-1185">Reference proteome</keyword>